<dbReference type="SUPFAM" id="SSF53067">
    <property type="entry name" value="Actin-like ATPase domain"/>
    <property type="match status" value="1"/>
</dbReference>
<accession>A0A3L7A8I3</accession>
<evidence type="ECO:0000313" key="2">
    <source>
        <dbReference type="EMBL" id="RLP76168.1"/>
    </source>
</evidence>
<reference evidence="2 3" key="1">
    <citation type="submission" date="2018-10" db="EMBL/GenBank/DDBJ databases">
        <authorList>
            <person name="Li J."/>
        </authorList>
    </citation>
    <scope>NUCLEOTIDE SEQUENCE [LARGE SCALE GENOMIC DNA]</scope>
    <source>
        <strain evidence="2 3">IF 016277</strain>
    </source>
</reference>
<dbReference type="Gene3D" id="1.10.10.10">
    <property type="entry name" value="Winged helix-like DNA-binding domain superfamily/Winged helix DNA-binding domain"/>
    <property type="match status" value="1"/>
</dbReference>
<keyword evidence="3" id="KW-1185">Reference proteome</keyword>
<proteinExistence type="inferred from homology"/>
<dbReference type="InterPro" id="IPR036390">
    <property type="entry name" value="WH_DNA-bd_sf"/>
</dbReference>
<dbReference type="PANTHER" id="PTHR18964">
    <property type="entry name" value="ROK (REPRESSOR, ORF, KINASE) FAMILY"/>
    <property type="match status" value="1"/>
</dbReference>
<evidence type="ECO:0000313" key="3">
    <source>
        <dbReference type="Proteomes" id="UP000272503"/>
    </source>
</evidence>
<dbReference type="InterPro" id="IPR043129">
    <property type="entry name" value="ATPase_NBD"/>
</dbReference>
<evidence type="ECO:0000256" key="1">
    <source>
        <dbReference type="ARBA" id="ARBA00006479"/>
    </source>
</evidence>
<sequence>MVPGVPARGRTGFTQAVGSSAGSLFHLIRTGQATSRAELARLAGVSASTVAMRVEELIAAGYLEETGKGESTGGRKPRSLSLRVGNQVVVGIDLGEHHASLGVLDRRARLIADSLETVSLVDGPEAVVRQLVDRSRALVAEAGEGLELTGIAMGLPGPVDSRTGKLVAPSRMPGWNGVAVRELLEAYSGLPARVDNDANIMALGEYVYRGQDIDNMVFVKAGTGIGCGVIASGELHRGFRGIAGDISHVSLSDAEPIPCSCGRLGCLDVIASGSAILDSLREEGVEVESMNELIAIARDAHPLATRYLRDAGRRTGEVLATIVNFFNPEALVLGGKLSQSEAFVAGVRQAIYTQCLPMATDFLDVSVSEVGWLGGVRGIGWALLEEIVDPARIDAELRSAVS</sequence>
<dbReference type="SUPFAM" id="SSF46785">
    <property type="entry name" value="Winged helix' DNA-binding domain"/>
    <property type="match status" value="1"/>
</dbReference>
<organism evidence="2 3">
    <name type="scientific">Mycetocola tolaasinivorans</name>
    <dbReference type="NCBI Taxonomy" id="76635"/>
    <lineage>
        <taxon>Bacteria</taxon>
        <taxon>Bacillati</taxon>
        <taxon>Actinomycetota</taxon>
        <taxon>Actinomycetes</taxon>
        <taxon>Micrococcales</taxon>
        <taxon>Microbacteriaceae</taxon>
        <taxon>Mycetocola</taxon>
    </lineage>
</organism>
<dbReference type="Pfam" id="PF00480">
    <property type="entry name" value="ROK"/>
    <property type="match status" value="1"/>
</dbReference>
<dbReference type="Gene3D" id="3.30.420.40">
    <property type="match status" value="2"/>
</dbReference>
<dbReference type="EMBL" id="RCUX01000005">
    <property type="protein sequence ID" value="RLP76168.1"/>
    <property type="molecule type" value="Genomic_DNA"/>
</dbReference>
<dbReference type="PANTHER" id="PTHR18964:SF173">
    <property type="entry name" value="GLUCOKINASE"/>
    <property type="match status" value="1"/>
</dbReference>
<dbReference type="OrthoDB" id="3189808at2"/>
<gene>
    <name evidence="2" type="ORF">D9V32_07910</name>
</gene>
<comment type="caution">
    <text evidence="2">The sequence shown here is derived from an EMBL/GenBank/DDBJ whole genome shotgun (WGS) entry which is preliminary data.</text>
</comment>
<dbReference type="AlphaFoldDB" id="A0A3L7A8I3"/>
<dbReference type="InterPro" id="IPR000600">
    <property type="entry name" value="ROK"/>
</dbReference>
<name>A0A3L7A8I3_9MICO</name>
<dbReference type="Pfam" id="PF13412">
    <property type="entry name" value="HTH_24"/>
    <property type="match status" value="1"/>
</dbReference>
<comment type="similarity">
    <text evidence="1">Belongs to the ROK (NagC/XylR) family.</text>
</comment>
<dbReference type="InterPro" id="IPR036388">
    <property type="entry name" value="WH-like_DNA-bd_sf"/>
</dbReference>
<protein>
    <submittedName>
        <fullName evidence="2">ROK family transcriptional regulator</fullName>
    </submittedName>
</protein>
<dbReference type="Proteomes" id="UP000272503">
    <property type="component" value="Unassembled WGS sequence"/>
</dbReference>